<proteinExistence type="predicted"/>
<evidence type="ECO:0000313" key="2">
    <source>
        <dbReference type="Proteomes" id="UP000887013"/>
    </source>
</evidence>
<sequence>MIMKVLEIGEVSSAPLEFAPIDIINVLKIEGMALCDVDYGVLGNEIISLFIGGYPYFNIKNQFDDCEAVFNQWIKDGVTEDFFSMSHYLPHTGVFKELTTTKVRPMFEASCQGLLGNKDGINIFCDTVELKCSHLDKKKRFEYNSQNFACT</sequence>
<evidence type="ECO:0000313" key="1">
    <source>
        <dbReference type="EMBL" id="GFS79008.1"/>
    </source>
</evidence>
<reference evidence="1" key="1">
    <citation type="submission" date="2020-08" db="EMBL/GenBank/DDBJ databases">
        <title>Multicomponent nature underlies the extraordinary mechanical properties of spider dragline silk.</title>
        <authorList>
            <person name="Kono N."/>
            <person name="Nakamura H."/>
            <person name="Mori M."/>
            <person name="Yoshida Y."/>
            <person name="Ohtoshi R."/>
            <person name="Malay A.D."/>
            <person name="Moran D.A.P."/>
            <person name="Tomita M."/>
            <person name="Numata K."/>
            <person name="Arakawa K."/>
        </authorList>
    </citation>
    <scope>NUCLEOTIDE SEQUENCE</scope>
</reference>
<comment type="caution">
    <text evidence="1">The sequence shown here is derived from an EMBL/GenBank/DDBJ whole genome shotgun (WGS) entry which is preliminary data.</text>
</comment>
<dbReference type="AlphaFoldDB" id="A0A8X6MUU9"/>
<dbReference type="EMBL" id="BMAW01051163">
    <property type="protein sequence ID" value="GFS79008.1"/>
    <property type="molecule type" value="Genomic_DNA"/>
</dbReference>
<dbReference type="Proteomes" id="UP000887013">
    <property type="component" value="Unassembled WGS sequence"/>
</dbReference>
<gene>
    <name evidence="1" type="ORF">NPIL_703841</name>
</gene>
<dbReference type="OrthoDB" id="6435947at2759"/>
<accession>A0A8X6MUU9</accession>
<name>A0A8X6MUU9_NEPPI</name>
<organism evidence="1 2">
    <name type="scientific">Nephila pilipes</name>
    <name type="common">Giant wood spider</name>
    <name type="synonym">Nephila maculata</name>
    <dbReference type="NCBI Taxonomy" id="299642"/>
    <lineage>
        <taxon>Eukaryota</taxon>
        <taxon>Metazoa</taxon>
        <taxon>Ecdysozoa</taxon>
        <taxon>Arthropoda</taxon>
        <taxon>Chelicerata</taxon>
        <taxon>Arachnida</taxon>
        <taxon>Araneae</taxon>
        <taxon>Araneomorphae</taxon>
        <taxon>Entelegynae</taxon>
        <taxon>Araneoidea</taxon>
        <taxon>Nephilidae</taxon>
        <taxon>Nephila</taxon>
    </lineage>
</organism>
<keyword evidence="2" id="KW-1185">Reference proteome</keyword>
<protein>
    <submittedName>
        <fullName evidence="1">Uncharacterized protein</fullName>
    </submittedName>
</protein>